<keyword evidence="9 10" id="KW-0472">Membrane</keyword>
<dbReference type="AlphaFoldDB" id="A0A644TW11"/>
<feature type="transmembrane region" description="Helical" evidence="10">
    <location>
        <begin position="413"/>
        <end position="436"/>
    </location>
</feature>
<feature type="transmembrane region" description="Helical" evidence="10">
    <location>
        <begin position="479"/>
        <end position="499"/>
    </location>
</feature>
<dbReference type="Pfam" id="PF02386">
    <property type="entry name" value="TrkH"/>
    <property type="match status" value="1"/>
</dbReference>
<feature type="transmembrane region" description="Helical" evidence="10">
    <location>
        <begin position="157"/>
        <end position="177"/>
    </location>
</feature>
<feature type="transmembrane region" description="Helical" evidence="10">
    <location>
        <begin position="345"/>
        <end position="363"/>
    </location>
</feature>
<dbReference type="GO" id="GO:0005886">
    <property type="term" value="C:plasma membrane"/>
    <property type="evidence" value="ECO:0007669"/>
    <property type="project" value="UniProtKB-SubCell"/>
</dbReference>
<feature type="transmembrane region" description="Helical" evidence="10">
    <location>
        <begin position="94"/>
        <end position="114"/>
    </location>
</feature>
<keyword evidence="8" id="KW-0406">Ion transport</keyword>
<keyword evidence="5 10" id="KW-0812">Transmembrane</keyword>
<dbReference type="InterPro" id="IPR003445">
    <property type="entry name" value="Cat_transpt"/>
</dbReference>
<protein>
    <submittedName>
        <fullName evidence="11">Trk system potassium uptake protein TrkI</fullName>
    </submittedName>
</protein>
<evidence type="ECO:0000313" key="11">
    <source>
        <dbReference type="EMBL" id="MPL71090.1"/>
    </source>
</evidence>
<feature type="transmembrane region" description="Helical" evidence="10">
    <location>
        <begin position="210"/>
        <end position="238"/>
    </location>
</feature>
<keyword evidence="3" id="KW-1003">Cell membrane</keyword>
<feature type="transmembrane region" description="Helical" evidence="10">
    <location>
        <begin position="63"/>
        <end position="82"/>
    </location>
</feature>
<evidence type="ECO:0000256" key="10">
    <source>
        <dbReference type="SAM" id="Phobius"/>
    </source>
</evidence>
<evidence type="ECO:0000256" key="8">
    <source>
        <dbReference type="ARBA" id="ARBA00023065"/>
    </source>
</evidence>
<evidence type="ECO:0000256" key="1">
    <source>
        <dbReference type="ARBA" id="ARBA00004651"/>
    </source>
</evidence>
<feature type="transmembrane region" description="Helical" evidence="10">
    <location>
        <begin position="30"/>
        <end position="51"/>
    </location>
</feature>
<accession>A0A644TW11</accession>
<keyword evidence="4" id="KW-0633">Potassium transport</keyword>
<feature type="transmembrane region" description="Helical" evidence="10">
    <location>
        <begin position="296"/>
        <end position="314"/>
    </location>
</feature>
<reference evidence="11" key="1">
    <citation type="submission" date="2019-08" db="EMBL/GenBank/DDBJ databases">
        <authorList>
            <person name="Kucharzyk K."/>
            <person name="Murdoch R.W."/>
            <person name="Higgins S."/>
            <person name="Loffler F."/>
        </authorList>
    </citation>
    <scope>NUCLEOTIDE SEQUENCE</scope>
</reference>
<dbReference type="PANTHER" id="PTHR32024">
    <property type="entry name" value="TRK SYSTEM POTASSIUM UPTAKE PROTEIN TRKG-RELATED"/>
    <property type="match status" value="1"/>
</dbReference>
<evidence type="ECO:0000256" key="3">
    <source>
        <dbReference type="ARBA" id="ARBA00022475"/>
    </source>
</evidence>
<sequence>MFAKLAATRRAIDVRQGGGQAGAMIELRPVGYIIGLLATALGAAMLIPAALDFLRGDANAGAFLEAAIVTMTAGGLVALAAHDGRGSMLSLRQSFVVTTGAWAVLPAFGALPFLTGAPGLDFTDAYFEAMSGLTTTGTTAIPELDELPAGTNLWRAILQWLGGLGIIIVAMIFLPVMKVGGMQFFRSEGFDTLGKILPRAMDISSALIRIYVGLTVACAVTYAVLGMTAFDAVVHALTTLSTGGFSNYDASFGTYRGAPEYAASLFMLLAAMPFIRFVQLAQGNPAPLWRDPQVRAFLRWHGYAIAVIVLYRLIRHESAFWPTLREVTFNVVSTFTGTGYASEDITTWGHLAFVVLIITGLIGGCTSSTGCSVKVFRYLILFQAIKVAIRRLYSPHRVMGMRYDGRAVEGEVLDSVVAFFTLFVLTFGGLIVALSLTGLAPRTALTAAWTAIANVGPAWGPEVSANGAVDRFPDSAKWLMALGMLLGRLELMSAFVLLLPKFWRG</sequence>
<evidence type="ECO:0000256" key="7">
    <source>
        <dbReference type="ARBA" id="ARBA00022989"/>
    </source>
</evidence>
<organism evidence="11">
    <name type="scientific">bioreactor metagenome</name>
    <dbReference type="NCBI Taxonomy" id="1076179"/>
    <lineage>
        <taxon>unclassified sequences</taxon>
        <taxon>metagenomes</taxon>
        <taxon>ecological metagenomes</taxon>
    </lineage>
</organism>
<keyword evidence="2" id="KW-0813">Transport</keyword>
<dbReference type="GO" id="GO:0015379">
    <property type="term" value="F:potassium:chloride symporter activity"/>
    <property type="evidence" value="ECO:0007669"/>
    <property type="project" value="InterPro"/>
</dbReference>
<feature type="transmembrane region" description="Helical" evidence="10">
    <location>
        <begin position="258"/>
        <end position="275"/>
    </location>
</feature>
<dbReference type="EMBL" id="VSSQ01000057">
    <property type="protein sequence ID" value="MPL71090.1"/>
    <property type="molecule type" value="Genomic_DNA"/>
</dbReference>
<evidence type="ECO:0000256" key="4">
    <source>
        <dbReference type="ARBA" id="ARBA00022538"/>
    </source>
</evidence>
<evidence type="ECO:0000256" key="6">
    <source>
        <dbReference type="ARBA" id="ARBA00022958"/>
    </source>
</evidence>
<dbReference type="InterPro" id="IPR004772">
    <property type="entry name" value="TrkH"/>
</dbReference>
<dbReference type="PIRSF" id="PIRSF006247">
    <property type="entry name" value="TrkH"/>
    <property type="match status" value="1"/>
</dbReference>
<evidence type="ECO:0000256" key="5">
    <source>
        <dbReference type="ARBA" id="ARBA00022692"/>
    </source>
</evidence>
<comment type="caution">
    <text evidence="11">The sequence shown here is derived from an EMBL/GenBank/DDBJ whole genome shotgun (WGS) entry which is preliminary data.</text>
</comment>
<gene>
    <name evidence="11" type="primary">trkI_1</name>
    <name evidence="11" type="ORF">SDC9_16858</name>
</gene>
<evidence type="ECO:0000256" key="9">
    <source>
        <dbReference type="ARBA" id="ARBA00023136"/>
    </source>
</evidence>
<name>A0A644TW11_9ZZZZ</name>
<keyword evidence="6" id="KW-0630">Potassium</keyword>
<proteinExistence type="predicted"/>
<evidence type="ECO:0000256" key="2">
    <source>
        <dbReference type="ARBA" id="ARBA00022448"/>
    </source>
</evidence>
<comment type="subcellular location">
    <subcellularLocation>
        <location evidence="1">Cell membrane</location>
        <topology evidence="1">Multi-pass membrane protein</topology>
    </subcellularLocation>
</comment>
<keyword evidence="7 10" id="KW-1133">Transmembrane helix</keyword>
<dbReference type="PANTHER" id="PTHR32024:SF3">
    <property type="entry name" value="TRK SYSTEM POTASSIUM UPTAKE PROTEIN"/>
    <property type="match status" value="1"/>
</dbReference>